<sequence length="181" mass="20319">MTPEEHCVAEALDKLREKFELSELAQSDVLLSKSLILVECETSWTGSFSEGQIYASSGIELKNAEDKVFCWTLNFIYEREPNRLGNFLHWGSAYSSVHIFSADDLMATYKDVYGIGEADLITQSNKTIQLADLADFSKGIVALSGICFQDLEYIYQNNLFPRIAALALEIEKPLASNPFKE</sequence>
<proteinExistence type="predicted"/>
<evidence type="ECO:0000313" key="1">
    <source>
        <dbReference type="EMBL" id="MBB6014937.1"/>
    </source>
</evidence>
<dbReference type="RefSeq" id="WP_139401885.1">
    <property type="nucleotide sequence ID" value="NZ_JACHEW010000001.1"/>
</dbReference>
<accession>A0A5C4Y850</accession>
<dbReference type="EMBL" id="VDMO01000006">
    <property type="protein sequence ID" value="TNM71650.1"/>
    <property type="molecule type" value="Genomic_DNA"/>
</dbReference>
<reference evidence="1 4" key="2">
    <citation type="submission" date="2020-08" db="EMBL/GenBank/DDBJ databases">
        <title>Genomic Encyclopedia of Type Strains, Phase IV (KMG-IV): sequencing the most valuable type-strain genomes for metagenomic binning, comparative biology and taxonomic classification.</title>
        <authorList>
            <person name="Goeker M."/>
        </authorList>
    </citation>
    <scope>NUCLEOTIDE SEQUENCE [LARGE SCALE GENOMIC DNA]</scope>
    <source>
        <strain evidence="1 4">DSM 12027</strain>
    </source>
</reference>
<evidence type="ECO:0000313" key="3">
    <source>
        <dbReference type="Proteomes" id="UP000313988"/>
    </source>
</evidence>
<comment type="caution">
    <text evidence="2">The sequence shown here is derived from an EMBL/GenBank/DDBJ whole genome shotgun (WGS) entry which is preliminary data.</text>
</comment>
<dbReference type="EMBL" id="JACHEW010000001">
    <property type="protein sequence ID" value="MBB6014937.1"/>
    <property type="molecule type" value="Genomic_DNA"/>
</dbReference>
<gene>
    <name evidence="2" type="ORF">FHR04_06775</name>
    <name evidence="1" type="ORF">HNQ04_000161</name>
</gene>
<dbReference type="AlphaFoldDB" id="A0A5C4Y850"/>
<dbReference type="OrthoDB" id="9942885at2"/>
<evidence type="ECO:0000313" key="4">
    <source>
        <dbReference type="Proteomes" id="UP000629870"/>
    </source>
</evidence>
<dbReference type="Proteomes" id="UP000313988">
    <property type="component" value="Unassembled WGS sequence"/>
</dbReference>
<dbReference type="Proteomes" id="UP000629870">
    <property type="component" value="Unassembled WGS sequence"/>
</dbReference>
<reference evidence="2 3" key="1">
    <citation type="submission" date="2019-06" db="EMBL/GenBank/DDBJ databases">
        <title>Genome sequence of Deinococcus radiopugnans ATCC 19172.</title>
        <authorList>
            <person name="Maclea K.S."/>
            <person name="Maynard C.R."/>
        </authorList>
    </citation>
    <scope>NUCLEOTIDE SEQUENCE [LARGE SCALE GENOMIC DNA]</scope>
    <source>
        <strain evidence="2 3">ATCC 19172</strain>
    </source>
</reference>
<keyword evidence="4" id="KW-1185">Reference proteome</keyword>
<protein>
    <submittedName>
        <fullName evidence="2">Uncharacterized protein</fullName>
    </submittedName>
</protein>
<name>A0A5C4Y850_9DEIO</name>
<organism evidence="2 3">
    <name type="scientific">Deinococcus radiopugnans ATCC 19172</name>
    <dbReference type="NCBI Taxonomy" id="585398"/>
    <lineage>
        <taxon>Bacteria</taxon>
        <taxon>Thermotogati</taxon>
        <taxon>Deinococcota</taxon>
        <taxon>Deinococci</taxon>
        <taxon>Deinococcales</taxon>
        <taxon>Deinococcaceae</taxon>
        <taxon>Deinococcus</taxon>
    </lineage>
</organism>
<evidence type="ECO:0000313" key="2">
    <source>
        <dbReference type="EMBL" id="TNM71650.1"/>
    </source>
</evidence>